<dbReference type="PANTHER" id="PTHR30012">
    <property type="entry name" value="GENERAL SECRETION PATHWAY PROTEIN"/>
    <property type="match status" value="1"/>
</dbReference>
<evidence type="ECO:0000313" key="13">
    <source>
        <dbReference type="Proteomes" id="UP001594351"/>
    </source>
</evidence>
<sequence length="404" mass="43826">MPEFKWKGVDRSGKEKSGVMEADTSDIVSAHLRRQGINATSVKKKKGDIEIVIPGVTNRVSGKDLVVFTRTFSTMIDAGLPLVQCLEILSQQTENPTLAKTVKEVKNDVESGMTYADALRKHPKQFDSLYCNMVEAGETGGILDTILGRLASHMEKSLALKRQVKSAMTYPLVIITVAVAVIILLLTKVIPTFVNIFTQLGGDLPLPTQIIMMASEFTSNYIVFILVGIAAAIFGFKAQYKTERGRYITDSIYLKLPVFGMLLRKVAVAKFTRTLSTLMSSGVPILDGLEITARTAGNAVVEEAVLKTRASISEGKTIAEPLAETDVFPPMVVQMISVGESTGALDAMLSKIADFYDEEVDIAVSNLTQLLEPMLMVFLGVTIGGVVIAMYLPMFALIGAMQSV</sequence>
<dbReference type="Pfam" id="PF00482">
    <property type="entry name" value="T2SSF"/>
    <property type="match status" value="2"/>
</dbReference>
<evidence type="ECO:0000256" key="4">
    <source>
        <dbReference type="ARBA" id="ARBA00022475"/>
    </source>
</evidence>
<gene>
    <name evidence="12" type="ORF">ACFL27_09690</name>
</gene>
<dbReference type="EMBL" id="JBHPBY010000100">
    <property type="protein sequence ID" value="MFC1850449.1"/>
    <property type="molecule type" value="Genomic_DNA"/>
</dbReference>
<feature type="transmembrane region" description="Helical" evidence="10">
    <location>
        <begin position="375"/>
        <end position="398"/>
    </location>
</feature>
<dbReference type="InterPro" id="IPR042094">
    <property type="entry name" value="T2SS_GspF_sf"/>
</dbReference>
<dbReference type="Gene3D" id="1.20.81.30">
    <property type="entry name" value="Type II secretion system (T2SS), domain F"/>
    <property type="match status" value="2"/>
</dbReference>
<keyword evidence="6 9" id="KW-0812">Transmembrane</keyword>
<accession>A0ABV6YW73</accession>
<evidence type="ECO:0000256" key="7">
    <source>
        <dbReference type="ARBA" id="ARBA00022989"/>
    </source>
</evidence>
<evidence type="ECO:0000256" key="5">
    <source>
        <dbReference type="ARBA" id="ARBA00022519"/>
    </source>
</evidence>
<evidence type="ECO:0000256" key="1">
    <source>
        <dbReference type="ARBA" id="ARBA00004429"/>
    </source>
</evidence>
<dbReference type="InterPro" id="IPR001992">
    <property type="entry name" value="T2SS_GspF/T4SS_PilC_CS"/>
</dbReference>
<keyword evidence="3 9" id="KW-0813">Transport</keyword>
<dbReference type="InterPro" id="IPR018076">
    <property type="entry name" value="T2SS_GspF_dom"/>
</dbReference>
<feature type="domain" description="Type II secretion system protein GspF" evidence="11">
    <location>
        <begin position="68"/>
        <end position="191"/>
    </location>
</feature>
<evidence type="ECO:0000256" key="8">
    <source>
        <dbReference type="ARBA" id="ARBA00023136"/>
    </source>
</evidence>
<keyword evidence="13" id="KW-1185">Reference proteome</keyword>
<comment type="subcellular location">
    <subcellularLocation>
        <location evidence="1">Cell inner membrane</location>
        <topology evidence="1">Multi-pass membrane protein</topology>
    </subcellularLocation>
    <subcellularLocation>
        <location evidence="9">Cell membrane</location>
        <topology evidence="9">Multi-pass membrane protein</topology>
    </subcellularLocation>
</comment>
<organism evidence="12 13">
    <name type="scientific">candidate division CSSED10-310 bacterium</name>
    <dbReference type="NCBI Taxonomy" id="2855610"/>
    <lineage>
        <taxon>Bacteria</taxon>
        <taxon>Bacteria division CSSED10-310</taxon>
    </lineage>
</organism>
<protein>
    <submittedName>
        <fullName evidence="12">Type II secretion system F family protein</fullName>
    </submittedName>
</protein>
<evidence type="ECO:0000256" key="10">
    <source>
        <dbReference type="SAM" id="Phobius"/>
    </source>
</evidence>
<dbReference type="InterPro" id="IPR003004">
    <property type="entry name" value="GspF/PilC"/>
</dbReference>
<feature type="domain" description="Type II secretion system protein GspF" evidence="11">
    <location>
        <begin position="271"/>
        <end position="393"/>
    </location>
</feature>
<keyword evidence="4" id="KW-1003">Cell membrane</keyword>
<evidence type="ECO:0000256" key="3">
    <source>
        <dbReference type="ARBA" id="ARBA00022448"/>
    </source>
</evidence>
<evidence type="ECO:0000256" key="9">
    <source>
        <dbReference type="RuleBase" id="RU003923"/>
    </source>
</evidence>
<evidence type="ECO:0000256" key="2">
    <source>
        <dbReference type="ARBA" id="ARBA00005745"/>
    </source>
</evidence>
<keyword evidence="7 10" id="KW-1133">Transmembrane helix</keyword>
<dbReference type="Proteomes" id="UP001594351">
    <property type="component" value="Unassembled WGS sequence"/>
</dbReference>
<proteinExistence type="inferred from homology"/>
<evidence type="ECO:0000313" key="12">
    <source>
        <dbReference type="EMBL" id="MFC1850449.1"/>
    </source>
</evidence>
<comment type="similarity">
    <text evidence="2 9">Belongs to the GSP F family.</text>
</comment>
<dbReference type="PRINTS" id="PR00812">
    <property type="entry name" value="BCTERIALGSPF"/>
</dbReference>
<dbReference type="PROSITE" id="PS00874">
    <property type="entry name" value="T2SP_F"/>
    <property type="match status" value="1"/>
</dbReference>
<dbReference type="PANTHER" id="PTHR30012:SF7">
    <property type="entry name" value="PROTEIN TRANSPORT PROTEIN HOFC HOMOLOG"/>
    <property type="match status" value="1"/>
</dbReference>
<feature type="transmembrane region" description="Helical" evidence="10">
    <location>
        <begin position="210"/>
        <end position="236"/>
    </location>
</feature>
<name>A0ABV6YW73_UNCC1</name>
<feature type="transmembrane region" description="Helical" evidence="10">
    <location>
        <begin position="170"/>
        <end position="190"/>
    </location>
</feature>
<reference evidence="12 13" key="1">
    <citation type="submission" date="2024-09" db="EMBL/GenBank/DDBJ databases">
        <title>Laminarin stimulates single cell rates of sulfate reduction while oxygen inhibits transcriptomic activity in coastal marine sediment.</title>
        <authorList>
            <person name="Lindsay M."/>
            <person name="Orcutt B."/>
            <person name="Emerson D."/>
            <person name="Stepanauskas R."/>
            <person name="D'Angelo T."/>
        </authorList>
    </citation>
    <scope>NUCLEOTIDE SEQUENCE [LARGE SCALE GENOMIC DNA]</scope>
    <source>
        <strain evidence="12">SAG AM-311-K15</strain>
    </source>
</reference>
<keyword evidence="5" id="KW-0997">Cell inner membrane</keyword>
<comment type="caution">
    <text evidence="12">The sequence shown here is derived from an EMBL/GenBank/DDBJ whole genome shotgun (WGS) entry which is preliminary data.</text>
</comment>
<evidence type="ECO:0000256" key="6">
    <source>
        <dbReference type="ARBA" id="ARBA00022692"/>
    </source>
</evidence>
<evidence type="ECO:0000259" key="11">
    <source>
        <dbReference type="Pfam" id="PF00482"/>
    </source>
</evidence>
<keyword evidence="8 10" id="KW-0472">Membrane</keyword>